<evidence type="ECO:0000313" key="3">
    <source>
        <dbReference type="Proteomes" id="UP000013893"/>
    </source>
</evidence>
<dbReference type="InterPro" id="IPR003832">
    <property type="entry name" value="DUF212"/>
</dbReference>
<feature type="transmembrane region" description="Helical" evidence="1">
    <location>
        <begin position="67"/>
        <end position="87"/>
    </location>
</feature>
<organism evidence="2 3">
    <name type="scientific">Candidatus Saccharimonas aalborgensis</name>
    <dbReference type="NCBI Taxonomy" id="1332188"/>
    <lineage>
        <taxon>Bacteria</taxon>
        <taxon>Candidatus Saccharimonadota</taxon>
        <taxon>Candidatus Saccharimonadia</taxon>
        <taxon>Candidatus Saccharimonadales</taxon>
        <taxon>Candidatus Saccharimonadaceae</taxon>
        <taxon>Candidatus Saccharimonas</taxon>
    </lineage>
</organism>
<dbReference type="HOGENOM" id="CLU_073969_1_1_0"/>
<evidence type="ECO:0000256" key="1">
    <source>
        <dbReference type="SAM" id="Phobius"/>
    </source>
</evidence>
<dbReference type="OrthoDB" id="9792681at2"/>
<proteinExistence type="predicted"/>
<dbReference type="CDD" id="cd01610">
    <property type="entry name" value="PAP2_like"/>
    <property type="match status" value="1"/>
</dbReference>
<dbReference type="AlphaFoldDB" id="R4PYT3"/>
<evidence type="ECO:0000313" key="2">
    <source>
        <dbReference type="EMBL" id="AGL62396.1"/>
    </source>
</evidence>
<dbReference type="InterPro" id="IPR036612">
    <property type="entry name" value="KH_dom_type_1_sf"/>
</dbReference>
<dbReference type="RefSeq" id="WP_015641846.1">
    <property type="nucleotide sequence ID" value="NC_021219.1"/>
</dbReference>
<dbReference type="Pfam" id="PF02681">
    <property type="entry name" value="DUF212"/>
    <property type="match status" value="1"/>
</dbReference>
<dbReference type="STRING" id="1332188.L336_0691"/>
<keyword evidence="1" id="KW-0812">Transmembrane</keyword>
<feature type="transmembrane region" description="Helical" evidence="1">
    <location>
        <begin position="40"/>
        <end position="61"/>
    </location>
</feature>
<name>R4PYT3_9BACT</name>
<keyword evidence="3" id="KW-1185">Reference proteome</keyword>
<dbReference type="GO" id="GO:0003723">
    <property type="term" value="F:RNA binding"/>
    <property type="evidence" value="ECO:0007669"/>
    <property type="project" value="InterPro"/>
</dbReference>
<dbReference type="PANTHER" id="PTHR31446">
    <property type="entry name" value="ACID PHOSPHATASE/VANADIUM-DEPENDENT HALOPEROXIDASE-RELATED PROTEIN"/>
    <property type="match status" value="1"/>
</dbReference>
<dbReference type="Proteomes" id="UP000013893">
    <property type="component" value="Chromosome"/>
</dbReference>
<keyword evidence="1" id="KW-0472">Membrane</keyword>
<keyword evidence="1" id="KW-1133">Transmembrane helix</keyword>
<gene>
    <name evidence="2" type="ORF">L336_0691</name>
</gene>
<dbReference type="KEGG" id="saal:L336_0691"/>
<reference evidence="2 3" key="1">
    <citation type="journal article" date="2013" name="Nat. Biotechnol.">
        <title>Genome sequences of rare, uncultured bacteria obtained by differential coverage binning of multiple metagenomes.</title>
        <authorList>
            <person name="Albertsen M."/>
            <person name="Hugenholtz P."/>
            <person name="Skarshewski A."/>
            <person name="Nielsen K.L."/>
            <person name="Tyson G.W."/>
            <person name="Nielsen P.H."/>
        </authorList>
    </citation>
    <scope>NUCLEOTIDE SEQUENCE [LARGE SCALE GENOMIC DNA]</scope>
    <source>
        <strain evidence="2">TM71</strain>
    </source>
</reference>
<feature type="transmembrane region" description="Helical" evidence="1">
    <location>
        <begin position="125"/>
        <end position="143"/>
    </location>
</feature>
<accession>R4PYT3</accession>
<dbReference type="EMBL" id="CP005957">
    <property type="protein sequence ID" value="AGL62396.1"/>
    <property type="molecule type" value="Genomic_DNA"/>
</dbReference>
<dbReference type="PANTHER" id="PTHR31446:SF29">
    <property type="entry name" value="ACID PHOSPHATASE_VANADIUM-DEPENDENT HALOPEROXIDASE-RELATED PROTEIN"/>
    <property type="match status" value="1"/>
</dbReference>
<dbReference type="SUPFAM" id="SSF54791">
    <property type="entry name" value="Eukaryotic type KH-domain (KH-domain type I)"/>
    <property type="match status" value="1"/>
</dbReference>
<protein>
    <submittedName>
        <fullName evidence="2">Putative integral membrane protein</fullName>
    </submittedName>
</protein>
<feature type="transmembrane region" description="Helical" evidence="1">
    <location>
        <begin position="6"/>
        <end position="28"/>
    </location>
</feature>
<sequence>MEQVISPYILAIIAAWVLAHIIKYGIAWLKGKQLDLTHQLFISGGMPSSHAATSVAVWTVVLLKEGYRSAIFGLATLVVLIVCYDAVKVRRSVGEQGNAIQEIIKKTNIKVNVPRSAQGHTPLEVIAGSLLGCVIGVLVFVFTK</sequence>